<dbReference type="SUPFAM" id="SSF51735">
    <property type="entry name" value="NAD(P)-binding Rossmann-fold domains"/>
    <property type="match status" value="1"/>
</dbReference>
<dbReference type="PANTHER" id="PTHR43333">
    <property type="entry name" value="2-HACID_DH_C DOMAIN-CONTAINING PROTEIN"/>
    <property type="match status" value="1"/>
</dbReference>
<dbReference type="AlphaFoldDB" id="A0AAD3DLV7"/>
<evidence type="ECO:0000313" key="5">
    <source>
        <dbReference type="EMBL" id="GFR44249.1"/>
    </source>
</evidence>
<evidence type="ECO:0000256" key="3">
    <source>
        <dbReference type="SAM" id="MobiDB-lite"/>
    </source>
</evidence>
<evidence type="ECO:0000313" key="6">
    <source>
        <dbReference type="Proteomes" id="UP001054857"/>
    </source>
</evidence>
<accession>A0AAD3DLV7</accession>
<keyword evidence="2" id="KW-0520">NAD</keyword>
<sequence length="419" mass="45396">REALLLRARSSRLGAVNHRLPSAPSAASRLPRGYQQHLHPATFSTPSPSSSLASRNLTTTLFSMASSASTPTSTSASVDPQQQPQRSVNLLVVAGPDSPELSVLKQLPSAVQVVAVGRNSADFAHLSESQWRSVNVLLNCGVGKNAGKRDDIRALWPLLPSLTWMHSASAGLEHLLFPELVEGPVVLTNAKGVYSHSLAEFALTACNWFAKDLPRLRRQQAACQWEPYDVEELRGKTMGIIGYGDIGQAVGRLAKAFRMRVVALRRRVELTEEERAAGVVDQLFPPSQLPALMATSDYVVAATPLTPATARMVDATAIAAMKPSGVFINVGRGGCVEEEALVEALQSGRIRGAALDVFAVEPLPPTSPLWHLDNVLLSPHCADRTKEFQYESLSFFLDNMRRFLAGQPLTNVCDKRSGY</sequence>
<protein>
    <recommendedName>
        <fullName evidence="4">D-isomer specific 2-hydroxyacid dehydrogenase NAD-binding domain-containing protein</fullName>
    </recommendedName>
</protein>
<dbReference type="GO" id="GO:0051287">
    <property type="term" value="F:NAD binding"/>
    <property type="evidence" value="ECO:0007669"/>
    <property type="project" value="InterPro"/>
</dbReference>
<reference evidence="5 6" key="1">
    <citation type="journal article" date="2021" name="Sci. Rep.">
        <title>Genome sequencing of the multicellular alga Astrephomene provides insights into convergent evolution of germ-soma differentiation.</title>
        <authorList>
            <person name="Yamashita S."/>
            <person name="Yamamoto K."/>
            <person name="Matsuzaki R."/>
            <person name="Suzuki S."/>
            <person name="Yamaguchi H."/>
            <person name="Hirooka S."/>
            <person name="Minakuchi Y."/>
            <person name="Miyagishima S."/>
            <person name="Kawachi M."/>
            <person name="Toyoda A."/>
            <person name="Nozaki H."/>
        </authorList>
    </citation>
    <scope>NUCLEOTIDE SEQUENCE [LARGE SCALE GENOMIC DNA]</scope>
    <source>
        <strain evidence="5 6">NIES-4017</strain>
    </source>
</reference>
<dbReference type="InterPro" id="IPR036291">
    <property type="entry name" value="NAD(P)-bd_dom_sf"/>
</dbReference>
<evidence type="ECO:0000256" key="2">
    <source>
        <dbReference type="ARBA" id="ARBA00023027"/>
    </source>
</evidence>
<dbReference type="EMBL" id="BMAR01000007">
    <property type="protein sequence ID" value="GFR44249.1"/>
    <property type="molecule type" value="Genomic_DNA"/>
</dbReference>
<dbReference type="InterPro" id="IPR006140">
    <property type="entry name" value="D-isomer_DH_NAD-bd"/>
</dbReference>
<organism evidence="5 6">
    <name type="scientific">Astrephomene gubernaculifera</name>
    <dbReference type="NCBI Taxonomy" id="47775"/>
    <lineage>
        <taxon>Eukaryota</taxon>
        <taxon>Viridiplantae</taxon>
        <taxon>Chlorophyta</taxon>
        <taxon>core chlorophytes</taxon>
        <taxon>Chlorophyceae</taxon>
        <taxon>CS clade</taxon>
        <taxon>Chlamydomonadales</taxon>
        <taxon>Astrephomenaceae</taxon>
        <taxon>Astrephomene</taxon>
    </lineage>
</organism>
<gene>
    <name evidence="5" type="ORF">Agub_g5451</name>
</gene>
<comment type="caution">
    <text evidence="5">The sequence shown here is derived from an EMBL/GenBank/DDBJ whole genome shotgun (WGS) entry which is preliminary data.</text>
</comment>
<proteinExistence type="predicted"/>
<dbReference type="PANTHER" id="PTHR43333:SF1">
    <property type="entry name" value="D-ISOMER SPECIFIC 2-HYDROXYACID DEHYDROGENASE NAD-BINDING DOMAIN-CONTAINING PROTEIN"/>
    <property type="match status" value="1"/>
</dbReference>
<feature type="compositionally biased region" description="Low complexity" evidence="3">
    <location>
        <begin position="65"/>
        <end position="77"/>
    </location>
</feature>
<feature type="region of interest" description="Disordered" evidence="3">
    <location>
        <begin position="65"/>
        <end position="84"/>
    </location>
</feature>
<dbReference type="GO" id="GO:0016491">
    <property type="term" value="F:oxidoreductase activity"/>
    <property type="evidence" value="ECO:0007669"/>
    <property type="project" value="UniProtKB-KW"/>
</dbReference>
<dbReference type="Gene3D" id="3.40.50.720">
    <property type="entry name" value="NAD(P)-binding Rossmann-like Domain"/>
    <property type="match status" value="2"/>
</dbReference>
<dbReference type="Pfam" id="PF02826">
    <property type="entry name" value="2-Hacid_dh_C"/>
    <property type="match status" value="1"/>
</dbReference>
<dbReference type="CDD" id="cd05300">
    <property type="entry name" value="2-Hacid_dh_1"/>
    <property type="match status" value="1"/>
</dbReference>
<keyword evidence="6" id="KW-1185">Reference proteome</keyword>
<evidence type="ECO:0000259" key="4">
    <source>
        <dbReference type="Pfam" id="PF02826"/>
    </source>
</evidence>
<evidence type="ECO:0000256" key="1">
    <source>
        <dbReference type="ARBA" id="ARBA00023002"/>
    </source>
</evidence>
<name>A0AAD3DLV7_9CHLO</name>
<feature type="non-terminal residue" evidence="5">
    <location>
        <position position="1"/>
    </location>
</feature>
<dbReference type="Proteomes" id="UP001054857">
    <property type="component" value="Unassembled WGS sequence"/>
</dbReference>
<keyword evidence="1" id="KW-0560">Oxidoreductase</keyword>
<feature type="domain" description="D-isomer specific 2-hydroxyacid dehydrogenase NAD-binding" evidence="4">
    <location>
        <begin position="209"/>
        <end position="382"/>
    </location>
</feature>